<dbReference type="PANTHER" id="PTHR10492:SF101">
    <property type="entry name" value="ATP-DEPENDENT DNA HELICASE"/>
    <property type="match status" value="1"/>
</dbReference>
<dbReference type="GO" id="GO:0016787">
    <property type="term" value="F:hydrolase activity"/>
    <property type="evidence" value="ECO:0007669"/>
    <property type="project" value="UniProtKB-KW"/>
</dbReference>
<dbReference type="SUPFAM" id="SSF50249">
    <property type="entry name" value="Nucleic acid-binding proteins"/>
    <property type="match status" value="1"/>
</dbReference>
<keyword evidence="1" id="KW-0067">ATP-binding</keyword>
<name>A0A6D2L5U8_9BRAS</name>
<dbReference type="GO" id="GO:0000723">
    <property type="term" value="P:telomere maintenance"/>
    <property type="evidence" value="ECO:0007669"/>
    <property type="project" value="InterPro"/>
</dbReference>
<evidence type="ECO:0000259" key="6">
    <source>
        <dbReference type="Pfam" id="PF21530"/>
    </source>
</evidence>
<dbReference type="GO" id="GO:0006310">
    <property type="term" value="P:DNA recombination"/>
    <property type="evidence" value="ECO:0007669"/>
    <property type="project" value="UniProtKB-KW"/>
</dbReference>
<feature type="domain" description="Helitron helicase-like" evidence="5">
    <location>
        <begin position="567"/>
        <end position="749"/>
    </location>
</feature>
<dbReference type="InterPro" id="IPR027417">
    <property type="entry name" value="P-loop_NTPase"/>
</dbReference>
<dbReference type="GO" id="GO:0006281">
    <property type="term" value="P:DNA repair"/>
    <property type="evidence" value="ECO:0007669"/>
    <property type="project" value="UniProtKB-KW"/>
</dbReference>
<keyword evidence="1" id="KW-0347">Helicase</keyword>
<dbReference type="InterPro" id="IPR049163">
    <property type="entry name" value="Pif1-like_2B_dom"/>
</dbReference>
<comment type="cofactor">
    <cofactor evidence="1">
        <name>Mg(2+)</name>
        <dbReference type="ChEBI" id="CHEBI:18420"/>
    </cofactor>
</comment>
<proteinExistence type="inferred from homology"/>
<gene>
    <name evidence="7" type="ORF">MERR_LOCUS47442</name>
</gene>
<dbReference type="SUPFAM" id="SSF52540">
    <property type="entry name" value="P-loop containing nucleoside triphosphate hydrolases"/>
    <property type="match status" value="2"/>
</dbReference>
<feature type="domain" description="DNA helicase Pif1-like DEAD-box helicase" evidence="4">
    <location>
        <begin position="1194"/>
        <end position="1285"/>
    </location>
</feature>
<reference evidence="7" key="1">
    <citation type="submission" date="2020-01" db="EMBL/GenBank/DDBJ databases">
        <authorList>
            <person name="Mishra B."/>
        </authorList>
    </citation>
    <scope>NUCLEOTIDE SEQUENCE [LARGE SCALE GENOMIC DNA]</scope>
</reference>
<evidence type="ECO:0000256" key="1">
    <source>
        <dbReference type="RuleBase" id="RU363044"/>
    </source>
</evidence>
<dbReference type="CDD" id="cd04480">
    <property type="entry name" value="RPA1_DBD_A_like"/>
    <property type="match status" value="1"/>
</dbReference>
<dbReference type="PANTHER" id="PTHR10492">
    <property type="match status" value="1"/>
</dbReference>
<feature type="compositionally biased region" description="Basic and acidic residues" evidence="2">
    <location>
        <begin position="894"/>
        <end position="906"/>
    </location>
</feature>
<dbReference type="InterPro" id="IPR012340">
    <property type="entry name" value="NA-bd_OB-fold"/>
</dbReference>
<keyword evidence="1" id="KW-0234">DNA repair</keyword>
<feature type="domain" description="DNA helicase Pif1-like 2B" evidence="6">
    <location>
        <begin position="1476"/>
        <end position="1522"/>
    </location>
</feature>
<accession>A0A6D2L5U8</accession>
<feature type="compositionally biased region" description="Polar residues" evidence="2">
    <location>
        <begin position="101"/>
        <end position="114"/>
    </location>
</feature>
<dbReference type="Pfam" id="PF05970">
    <property type="entry name" value="PIF1"/>
    <property type="match status" value="1"/>
</dbReference>
<feature type="compositionally biased region" description="Polar residues" evidence="2">
    <location>
        <begin position="165"/>
        <end position="179"/>
    </location>
</feature>
<keyword evidence="1" id="KW-0227">DNA damage</keyword>
<evidence type="ECO:0000313" key="7">
    <source>
        <dbReference type="EMBL" id="CAA7060206.1"/>
    </source>
</evidence>
<evidence type="ECO:0000259" key="5">
    <source>
        <dbReference type="Pfam" id="PF14214"/>
    </source>
</evidence>
<feature type="domain" description="Replication protein A 70 kDa DNA-binding subunit B/D first OB fold" evidence="3">
    <location>
        <begin position="1581"/>
        <end position="1679"/>
    </location>
</feature>
<keyword evidence="1" id="KW-0233">DNA recombination</keyword>
<dbReference type="InterPro" id="IPR010285">
    <property type="entry name" value="DNA_helicase_pif1-like_DEAD"/>
</dbReference>
<evidence type="ECO:0000259" key="3">
    <source>
        <dbReference type="Pfam" id="PF02721"/>
    </source>
</evidence>
<dbReference type="EC" id="5.6.2.3" evidence="1"/>
<comment type="catalytic activity">
    <reaction evidence="1">
        <text>ATP + H2O = ADP + phosphate + H(+)</text>
        <dbReference type="Rhea" id="RHEA:13065"/>
        <dbReference type="ChEBI" id="CHEBI:15377"/>
        <dbReference type="ChEBI" id="CHEBI:15378"/>
        <dbReference type="ChEBI" id="CHEBI:30616"/>
        <dbReference type="ChEBI" id="CHEBI:43474"/>
        <dbReference type="ChEBI" id="CHEBI:456216"/>
        <dbReference type="EC" id="5.6.2.3"/>
    </reaction>
</comment>
<dbReference type="Gene3D" id="3.40.50.300">
    <property type="entry name" value="P-loop containing nucleotide triphosphate hydrolases"/>
    <property type="match status" value="1"/>
</dbReference>
<evidence type="ECO:0000256" key="2">
    <source>
        <dbReference type="SAM" id="MobiDB-lite"/>
    </source>
</evidence>
<comment type="caution">
    <text evidence="7">The sequence shown here is derived from an EMBL/GenBank/DDBJ whole genome shotgun (WGS) entry which is preliminary data.</text>
</comment>
<sequence>MVRLKNVGTDTFNKNTKPPVTRKRKLTASNNENVDPNSEPVKNQNENKGSAAKLTAKANIQPKRSRKKTKDVNTEPNAATIISDKCNNNTKPPVTRKRKLTSSNNPNSEPVKNQSENKGDAAKVTAKAKIQPKRSRKKTEGISKRATIPTKEKPKRKNGKPVGPTLSTQENESRVQNLQTRKRQRGRRVLQDISNLPDDDDVSVGLSDDNLDEERPHNYPDLLNSDEDDEGDYEHIFQCSSPDSTDTEDGDNDKYQPSPSHLQQTHISEQEPPSTVHIVPTLPESVITQETVQPSPTLKKRKRVSMAKKKETVPDKIVYNDEGDMTYSCVHCGAKFWHFQKFIRIYNMLFSMTSLGGKTDRSIKKGKGPNMFQLHGENYHLIGSMLPNPGDYAKFYQMYIVDSENELDNRLNFFSKGKHASKPDKKNRLRKDIIDALTKMLDDVNPYVKNFRTARERFNTNPQDSFHMRIISDRVTDGRTYNVPTVSEVAAIIPGDFNLEMGTRRDIVLEKRSGKLRRISEIHPAYIPLQYPLGFSYGEDGFRLGIKKANVEASKKTKKENISVRQFFAYRLMVRPNESNHLLHSRRLFQQYLVDTYTMIESNRLSYLRLNQTSLRSDSYDSIKQAEDHGVIEMDEQGNKFLLPASFTGGPRYMRELYFDAMAICRHHGFPDLFITFTCNPKWPEISRDLAGTRLSATDRAELISRVYRMKLKSLMEDLTLKNLLGKTVASMYTIEFQKRGLPHAHILLFMDQKSKLQTTDAIDDIISAEIPDKSKDPELYDVVKDMMIHGPCGHANPNSPCMSNDICTKNFPKSHAEKTTINREGFPLYRRRDQPNVFVEKNGFKCDNRYVIPYNKTLSVRYRAHINVEWSEEARRKTKSGHKDVSGDANSRSNDEGVSAEKKASKENRNEIKDYFDCRYISPSKAVWRTFKYPIHHRSVSVEKLTFHLEGKQLVIYKGSDKMERVVTRKLIEKTMMLAWFELNKECEFARTLTYVQIPNYFTYVKSEKRWKRRKRGFSIGRINYAPRKIEDAYYLRMLLNVVRGPRSFEEIKTYNGVLYPEFKDACYARGLLEDDQEYIDDICRRSFTCPPSQLRQLFVIMLTSDSLISPDVVWYACWEFLSDDMEMIRRRDLNRPGVVKLVKRNGADWTRFKSMPQPRGVTYSATDNVLIFDEKSYEKEEQKTNHDRDFAKLTPEQKKVYEEIIGSVLARKGGVFFVYGFGGTGKTFLWRILSSAIRYREEIVLNVASSGIASLLLQGGRTAHSRFGIPLNPDEFTTCVMSKDIIGNKDGKPFGGKVIVFGGDFRQVLPVIPGGGRAQIVGASLNSSYLWKHCKVLKLTKNMRLLSGNLSEEEARDLKEFSEWILDVGNGRIAEPNDGEAEIEIPEEFLIMDEEEPIESISRKIYGSSEALQDNTDPNFFQGRAILCPTNEDVDKINQHMLDKLNGEERIYLSCDTLDPSDSSAMNDEALSTEFLNSIRVAGLPNHSLRLKVGCPVMLLRNIDPIGGLMNGTRLQITQLAGFMVEAKVITGDKIGAKVIIPQLTITPSDARLPFKMRRRQSPKIIDLENFPMLNDVKLAQVGPNRHDSRITVKVLKIWDTIDVDTGEGLSFLFLDDEGTKMHALVERKDQHRRFRRLLHEEEWKTISGFQVRTFTPWIRLTKQRKEIFLTSETQVDDADAFDGFIPLDLIPFGDVIRLGVHAGTVYLRDFIGQILFSHELGVIKDRSLPRNRLNLYEKYTSKIDFVMRDNVGNRLNVRVKGQLADKFKLFWLCYANCGTNIVLLTDWRVVGNDGGINVEISPGISTFDFHPTGHLEVEHFENTF</sequence>
<dbReference type="GO" id="GO:0043139">
    <property type="term" value="F:5'-3' DNA helicase activity"/>
    <property type="evidence" value="ECO:0007669"/>
    <property type="project" value="UniProtKB-EC"/>
</dbReference>
<organism evidence="7 8">
    <name type="scientific">Microthlaspi erraticum</name>
    <dbReference type="NCBI Taxonomy" id="1685480"/>
    <lineage>
        <taxon>Eukaryota</taxon>
        <taxon>Viridiplantae</taxon>
        <taxon>Streptophyta</taxon>
        <taxon>Embryophyta</taxon>
        <taxon>Tracheophyta</taxon>
        <taxon>Spermatophyta</taxon>
        <taxon>Magnoliopsida</taxon>
        <taxon>eudicotyledons</taxon>
        <taxon>Gunneridae</taxon>
        <taxon>Pentapetalae</taxon>
        <taxon>rosids</taxon>
        <taxon>malvids</taxon>
        <taxon>Brassicales</taxon>
        <taxon>Brassicaceae</taxon>
        <taxon>Coluteocarpeae</taxon>
        <taxon>Microthlaspi</taxon>
    </lineage>
</organism>
<dbReference type="InterPro" id="IPR025476">
    <property type="entry name" value="Helitron_helicase-like"/>
</dbReference>
<feature type="region of interest" description="Disordered" evidence="2">
    <location>
        <begin position="873"/>
        <end position="906"/>
    </location>
</feature>
<keyword evidence="1" id="KW-0547">Nucleotide-binding</keyword>
<protein>
    <recommendedName>
        <fullName evidence="1">ATP-dependent DNA helicase</fullName>
        <ecNumber evidence="1">5.6.2.3</ecNumber>
    </recommendedName>
</protein>
<feature type="compositionally biased region" description="Polar residues" evidence="2">
    <location>
        <begin position="8"/>
        <end position="18"/>
    </location>
</feature>
<dbReference type="EMBL" id="CACVBM020001827">
    <property type="protein sequence ID" value="CAA7060206.1"/>
    <property type="molecule type" value="Genomic_DNA"/>
</dbReference>
<dbReference type="Pfam" id="PF02721">
    <property type="entry name" value="DUF223"/>
    <property type="match status" value="1"/>
</dbReference>
<keyword evidence="8" id="KW-1185">Reference proteome</keyword>
<evidence type="ECO:0000259" key="4">
    <source>
        <dbReference type="Pfam" id="PF05970"/>
    </source>
</evidence>
<dbReference type="Pfam" id="PF21530">
    <property type="entry name" value="Pif1_2B_dom"/>
    <property type="match status" value="1"/>
</dbReference>
<feature type="region of interest" description="Disordered" evidence="2">
    <location>
        <begin position="1"/>
        <end position="273"/>
    </location>
</feature>
<dbReference type="OrthoDB" id="1900198at2759"/>
<dbReference type="GO" id="GO:0005524">
    <property type="term" value="F:ATP binding"/>
    <property type="evidence" value="ECO:0007669"/>
    <property type="project" value="UniProtKB-KW"/>
</dbReference>
<dbReference type="Pfam" id="PF14214">
    <property type="entry name" value="Helitron_like_N"/>
    <property type="match status" value="1"/>
</dbReference>
<feature type="compositionally biased region" description="Polar residues" evidence="2">
    <location>
        <begin position="27"/>
        <end position="48"/>
    </location>
</feature>
<comment type="similarity">
    <text evidence="1">Belongs to the helicase family.</text>
</comment>
<feature type="compositionally biased region" description="Polar residues" evidence="2">
    <location>
        <begin position="255"/>
        <end position="273"/>
    </location>
</feature>
<evidence type="ECO:0000313" key="8">
    <source>
        <dbReference type="Proteomes" id="UP000467841"/>
    </source>
</evidence>
<dbReference type="Gene3D" id="2.40.50.140">
    <property type="entry name" value="Nucleic acid-binding proteins"/>
    <property type="match status" value="1"/>
</dbReference>
<dbReference type="Proteomes" id="UP000467841">
    <property type="component" value="Unassembled WGS sequence"/>
</dbReference>
<dbReference type="InterPro" id="IPR003871">
    <property type="entry name" value="RFA1B/D_OB_1st"/>
</dbReference>
<keyword evidence="1" id="KW-0378">Hydrolase</keyword>